<evidence type="ECO:0000313" key="1">
    <source>
        <dbReference type="EMBL" id="SPC83088.1"/>
    </source>
</evidence>
<sequence length="240" mass="26294">MELRIRRRELLAVPIDFMSSCGHSQSWNDWVDKELQDDEFVLCLRRANIYSAVLLSCRFRHVSRYPRLHDDEVEGSPYHAVDRKLGITIGFNTSKIILLAGLHDDEVEGSPYHAVKSLVNIPSESEELMEIGNSTLGSLLRLIVSSSLLVGDKFGTASTSSSGNIFSCTSVCCCTIQQMGEQPPCVGLGPFRSVSLGPAYLHNRNLRRSMSGSSFMSSHLGKGVPTTLDIKPSSIGVTSS</sequence>
<name>A0A2N9F7H4_FAGSY</name>
<reference evidence="1" key="1">
    <citation type="submission" date="2018-02" db="EMBL/GenBank/DDBJ databases">
        <authorList>
            <person name="Cohen D.B."/>
            <person name="Kent A.D."/>
        </authorList>
    </citation>
    <scope>NUCLEOTIDE SEQUENCE</scope>
</reference>
<organism evidence="1">
    <name type="scientific">Fagus sylvatica</name>
    <name type="common">Beechnut</name>
    <dbReference type="NCBI Taxonomy" id="28930"/>
    <lineage>
        <taxon>Eukaryota</taxon>
        <taxon>Viridiplantae</taxon>
        <taxon>Streptophyta</taxon>
        <taxon>Embryophyta</taxon>
        <taxon>Tracheophyta</taxon>
        <taxon>Spermatophyta</taxon>
        <taxon>Magnoliopsida</taxon>
        <taxon>eudicotyledons</taxon>
        <taxon>Gunneridae</taxon>
        <taxon>Pentapetalae</taxon>
        <taxon>rosids</taxon>
        <taxon>fabids</taxon>
        <taxon>Fagales</taxon>
        <taxon>Fagaceae</taxon>
        <taxon>Fagus</taxon>
    </lineage>
</organism>
<dbReference type="AlphaFoldDB" id="A0A2N9F7H4"/>
<accession>A0A2N9F7H4</accession>
<dbReference type="EMBL" id="OIVN01000621">
    <property type="protein sequence ID" value="SPC83088.1"/>
    <property type="molecule type" value="Genomic_DNA"/>
</dbReference>
<protein>
    <submittedName>
        <fullName evidence="1">Uncharacterized protein</fullName>
    </submittedName>
</protein>
<proteinExistence type="predicted"/>
<gene>
    <name evidence="1" type="ORF">FSB_LOCUS10970</name>
</gene>